<dbReference type="SUPFAM" id="SSF161098">
    <property type="entry name" value="MetI-like"/>
    <property type="match status" value="1"/>
</dbReference>
<dbReference type="GO" id="GO:0055085">
    <property type="term" value="P:transmembrane transport"/>
    <property type="evidence" value="ECO:0007669"/>
    <property type="project" value="InterPro"/>
</dbReference>
<evidence type="ECO:0000256" key="6">
    <source>
        <dbReference type="ARBA" id="ARBA00023136"/>
    </source>
</evidence>
<evidence type="ECO:0000313" key="9">
    <source>
        <dbReference type="Proteomes" id="UP000183263"/>
    </source>
</evidence>
<keyword evidence="4 7" id="KW-0812">Transmembrane</keyword>
<accession>A0A1G8DEJ1</accession>
<keyword evidence="9" id="KW-1185">Reference proteome</keyword>
<dbReference type="EMBL" id="FNDN01000002">
    <property type="protein sequence ID" value="SDH56128.1"/>
    <property type="molecule type" value="Genomic_DNA"/>
</dbReference>
<feature type="transmembrane region" description="Helical" evidence="7">
    <location>
        <begin position="260"/>
        <end position="281"/>
    </location>
</feature>
<evidence type="ECO:0000256" key="5">
    <source>
        <dbReference type="ARBA" id="ARBA00022989"/>
    </source>
</evidence>
<gene>
    <name evidence="8" type="ORF">SAMN05444695_102283</name>
</gene>
<keyword evidence="2 7" id="KW-0813">Transport</keyword>
<dbReference type="Proteomes" id="UP000183263">
    <property type="component" value="Unassembled WGS sequence"/>
</dbReference>
<comment type="subcellular location">
    <subcellularLocation>
        <location evidence="1 7">Cell membrane</location>
        <topology evidence="1 7">Multi-pass membrane protein</topology>
    </subcellularLocation>
</comment>
<dbReference type="Pfam" id="PF00528">
    <property type="entry name" value="BPD_transp_1"/>
    <property type="match status" value="1"/>
</dbReference>
<feature type="transmembrane region" description="Helical" evidence="7">
    <location>
        <begin position="137"/>
        <end position="165"/>
    </location>
</feature>
<evidence type="ECO:0000256" key="1">
    <source>
        <dbReference type="ARBA" id="ARBA00004651"/>
    </source>
</evidence>
<dbReference type="AlphaFoldDB" id="A0A1G8DEJ1"/>
<evidence type="ECO:0000256" key="4">
    <source>
        <dbReference type="ARBA" id="ARBA00022692"/>
    </source>
</evidence>
<dbReference type="InterPro" id="IPR000515">
    <property type="entry name" value="MetI-like"/>
</dbReference>
<feature type="transmembrane region" description="Helical" evidence="7">
    <location>
        <begin position="217"/>
        <end position="240"/>
    </location>
</feature>
<dbReference type="GO" id="GO:0005886">
    <property type="term" value="C:plasma membrane"/>
    <property type="evidence" value="ECO:0007669"/>
    <property type="project" value="UniProtKB-SubCell"/>
</dbReference>
<keyword evidence="6 7" id="KW-0472">Membrane</keyword>
<name>A0A1G8DEJ1_9NOCA</name>
<evidence type="ECO:0000256" key="7">
    <source>
        <dbReference type="RuleBase" id="RU363032"/>
    </source>
</evidence>
<dbReference type="PANTHER" id="PTHR43386">
    <property type="entry name" value="OLIGOPEPTIDE TRANSPORT SYSTEM PERMEASE PROTEIN APPC"/>
    <property type="match status" value="1"/>
</dbReference>
<evidence type="ECO:0000256" key="3">
    <source>
        <dbReference type="ARBA" id="ARBA00022475"/>
    </source>
</evidence>
<dbReference type="InterPro" id="IPR050366">
    <property type="entry name" value="BP-dependent_transpt_permease"/>
</dbReference>
<feature type="transmembrane region" description="Helical" evidence="7">
    <location>
        <begin position="33"/>
        <end position="53"/>
    </location>
</feature>
<comment type="similarity">
    <text evidence="7">Belongs to the binding-protein-dependent transport system permease family.</text>
</comment>
<dbReference type="RefSeq" id="WP_072737662.1">
    <property type="nucleotide sequence ID" value="NZ_CP048813.1"/>
</dbReference>
<protein>
    <submittedName>
        <fullName evidence="8">Peptide/nickel transport system permease protein</fullName>
    </submittedName>
</protein>
<evidence type="ECO:0000313" key="8">
    <source>
        <dbReference type="EMBL" id="SDH56128.1"/>
    </source>
</evidence>
<proteinExistence type="inferred from homology"/>
<dbReference type="InterPro" id="IPR035906">
    <property type="entry name" value="MetI-like_sf"/>
</dbReference>
<keyword evidence="5 7" id="KW-1133">Transmembrane helix</keyword>
<feature type="transmembrane region" description="Helical" evidence="7">
    <location>
        <begin position="97"/>
        <end position="117"/>
    </location>
</feature>
<organism evidence="8 9">
    <name type="scientific">Rhodococcus triatomae</name>
    <dbReference type="NCBI Taxonomy" id="300028"/>
    <lineage>
        <taxon>Bacteria</taxon>
        <taxon>Bacillati</taxon>
        <taxon>Actinomycetota</taxon>
        <taxon>Actinomycetes</taxon>
        <taxon>Mycobacteriales</taxon>
        <taxon>Nocardiaceae</taxon>
        <taxon>Rhodococcus</taxon>
    </lineage>
</organism>
<dbReference type="PROSITE" id="PS50928">
    <property type="entry name" value="ABC_TM1"/>
    <property type="match status" value="1"/>
</dbReference>
<keyword evidence="3" id="KW-1003">Cell membrane</keyword>
<reference evidence="8 9" key="1">
    <citation type="submission" date="2016-10" db="EMBL/GenBank/DDBJ databases">
        <authorList>
            <person name="de Groot N.N."/>
        </authorList>
    </citation>
    <scope>NUCLEOTIDE SEQUENCE [LARGE SCALE GENOMIC DNA]</scope>
    <source>
        <strain evidence="8 9">DSM 44892</strain>
    </source>
</reference>
<dbReference type="CDD" id="cd06261">
    <property type="entry name" value="TM_PBP2"/>
    <property type="match status" value="1"/>
</dbReference>
<sequence length="291" mass="29896">MTVLIPEAPTGDDAVARKAPGHSTLRGLTRGQGLAGLVLVGVVAAVGLLAPLLTPYGPFDQIQGANLVGPGSAHWFGTDEVNRDVFTRTAHGIRTNLLIVFAAVAVGAALGTALGLVSSTNQFADVVTQRVFDVVLAFPALILGIALAAVVGPGAVTVGIVIVVVEVPIFGRLVRSSVLKVRELQFVESAEVIGAGHWWILRSHILPNSLEPLGVQVALSLSVAVFVEAGMSFIGVGVRAPEPSLGSLISNSVANLDANPMYAIGPLAVVTALVLGFLLVAQGLAQAHRAR</sequence>
<dbReference type="Gene3D" id="1.10.3720.10">
    <property type="entry name" value="MetI-like"/>
    <property type="match status" value="1"/>
</dbReference>
<evidence type="ECO:0000256" key="2">
    <source>
        <dbReference type="ARBA" id="ARBA00022448"/>
    </source>
</evidence>
<dbReference type="PANTHER" id="PTHR43386:SF1">
    <property type="entry name" value="D,D-DIPEPTIDE TRANSPORT SYSTEM PERMEASE PROTEIN DDPC-RELATED"/>
    <property type="match status" value="1"/>
</dbReference>
<dbReference type="OrthoDB" id="9812701at2"/>